<reference evidence="2 3" key="1">
    <citation type="submission" date="2021-04" db="EMBL/GenBank/DDBJ databases">
        <authorList>
            <person name="Bliznina A."/>
        </authorList>
    </citation>
    <scope>NUCLEOTIDE SEQUENCE [LARGE SCALE GENOMIC DNA]</scope>
</reference>
<evidence type="ECO:0000313" key="2">
    <source>
        <dbReference type="EMBL" id="CAG5111564.1"/>
    </source>
</evidence>
<keyword evidence="1" id="KW-0812">Transmembrane</keyword>
<dbReference type="EMBL" id="OU015567">
    <property type="protein sequence ID" value="CAG5111564.1"/>
    <property type="molecule type" value="Genomic_DNA"/>
</dbReference>
<proteinExistence type="predicted"/>
<evidence type="ECO:0000256" key="1">
    <source>
        <dbReference type="SAM" id="Phobius"/>
    </source>
</evidence>
<keyword evidence="1" id="KW-1133">Transmembrane helix</keyword>
<feature type="transmembrane region" description="Helical" evidence="1">
    <location>
        <begin position="19"/>
        <end position="39"/>
    </location>
</feature>
<gene>
    <name evidence="2" type="ORF">OKIOD_LOCUS14625</name>
</gene>
<dbReference type="Proteomes" id="UP001158576">
    <property type="component" value="Chromosome 2"/>
</dbReference>
<sequence length="79" mass="9340">MISCEYINEWYEWLDSHTIIDWILSWSSLAEILGLLYCINFSLQVLRRRTISFNLQNNSKGTQTILSIVPTKQTTERRS</sequence>
<evidence type="ECO:0000313" key="3">
    <source>
        <dbReference type="Proteomes" id="UP001158576"/>
    </source>
</evidence>
<keyword evidence="3" id="KW-1185">Reference proteome</keyword>
<organism evidence="2 3">
    <name type="scientific">Oikopleura dioica</name>
    <name type="common">Tunicate</name>
    <dbReference type="NCBI Taxonomy" id="34765"/>
    <lineage>
        <taxon>Eukaryota</taxon>
        <taxon>Metazoa</taxon>
        <taxon>Chordata</taxon>
        <taxon>Tunicata</taxon>
        <taxon>Appendicularia</taxon>
        <taxon>Copelata</taxon>
        <taxon>Oikopleuridae</taxon>
        <taxon>Oikopleura</taxon>
    </lineage>
</organism>
<protein>
    <submittedName>
        <fullName evidence="2">Oidioi.mRNA.OKI2018_I69.chr2.g5860.t1.cds</fullName>
    </submittedName>
</protein>
<accession>A0ABN7T608</accession>
<name>A0ABN7T608_OIKDI</name>
<keyword evidence="1" id="KW-0472">Membrane</keyword>